<dbReference type="Pfam" id="PF13840">
    <property type="entry name" value="ACT_7"/>
    <property type="match status" value="1"/>
</dbReference>
<name>A0A062Y1D6_9BACT</name>
<dbReference type="Proteomes" id="UP000027284">
    <property type="component" value="Unassembled WGS sequence"/>
</dbReference>
<evidence type="ECO:0000313" key="3">
    <source>
        <dbReference type="Proteomes" id="UP000027284"/>
    </source>
</evidence>
<dbReference type="EMBL" id="JMFG01000006">
    <property type="protein sequence ID" value="KDA54590.1"/>
    <property type="molecule type" value="Genomic_DNA"/>
</dbReference>
<organism evidence="2 3">
    <name type="scientific">Thermoanaerobaculum aquaticum</name>
    <dbReference type="NCBI Taxonomy" id="1312852"/>
    <lineage>
        <taxon>Bacteria</taxon>
        <taxon>Pseudomonadati</taxon>
        <taxon>Acidobacteriota</taxon>
        <taxon>Thermoanaerobaculia</taxon>
        <taxon>Thermoanaerobaculales</taxon>
        <taxon>Thermoanaerobaculaceae</taxon>
        <taxon>Thermoanaerobaculum</taxon>
    </lineage>
</organism>
<protein>
    <recommendedName>
        <fullName evidence="1">CASTOR ACT domain-containing protein</fullName>
    </recommendedName>
</protein>
<dbReference type="InterPro" id="IPR027795">
    <property type="entry name" value="CASTOR_ACT_dom"/>
</dbReference>
<feature type="domain" description="CASTOR ACT" evidence="1">
    <location>
        <begin position="51"/>
        <end position="110"/>
    </location>
</feature>
<proteinExistence type="predicted"/>
<comment type="caution">
    <text evidence="2">The sequence shown here is derived from an EMBL/GenBank/DDBJ whole genome shotgun (WGS) entry which is preliminary data.</text>
</comment>
<keyword evidence="3" id="KW-1185">Reference proteome</keyword>
<dbReference type="RefSeq" id="WP_038047152.1">
    <property type="nucleotide sequence ID" value="NZ_JMFG01000006.1"/>
</dbReference>
<dbReference type="AlphaFoldDB" id="A0A062Y1D6"/>
<evidence type="ECO:0000259" key="1">
    <source>
        <dbReference type="Pfam" id="PF13840"/>
    </source>
</evidence>
<evidence type="ECO:0000313" key="2">
    <source>
        <dbReference type="EMBL" id="KDA54590.1"/>
    </source>
</evidence>
<dbReference type="InterPro" id="IPR045865">
    <property type="entry name" value="ACT-like_dom_sf"/>
</dbReference>
<dbReference type="Gene3D" id="3.30.2130.10">
    <property type="entry name" value="VC0802-like"/>
    <property type="match status" value="1"/>
</dbReference>
<accession>A0A062Y1D6</accession>
<dbReference type="SUPFAM" id="SSF55021">
    <property type="entry name" value="ACT-like"/>
    <property type="match status" value="1"/>
</dbReference>
<reference evidence="2 3" key="1">
    <citation type="submission" date="2014-04" db="EMBL/GenBank/DDBJ databases">
        <title>The Genome Sequence of Thermoanaerobaculum aquaticum MP-01, The First Cultivated Group 23 Acidobacterium.</title>
        <authorList>
            <person name="Stamps B.W."/>
            <person name="Losey N.A."/>
            <person name="Lawson P.A."/>
            <person name="Stevenson B.S."/>
        </authorList>
    </citation>
    <scope>NUCLEOTIDE SEQUENCE [LARGE SCALE GENOMIC DNA]</scope>
    <source>
        <strain evidence="2 3">MP-01</strain>
    </source>
</reference>
<sequence>MSSESYAVVSLAGGELPWPELVSQGCYPLDTRTFLAPESALTQLPPEARVVSSGWRRVEVSGSLAHAGLLAAAASALAEVEVPVLVLSRAQGLWLFVPHEKLGRALAALRQARLERFATPA</sequence>
<gene>
    <name evidence="2" type="ORF">EG19_10515</name>
</gene>